<gene>
    <name evidence="8 10" type="primary">trpS</name>
    <name evidence="10" type="ORF">COT95_01450</name>
</gene>
<feature type="short sequence motif" description="'HIGH' region" evidence="8">
    <location>
        <begin position="11"/>
        <end position="19"/>
    </location>
</feature>
<keyword evidence="6 8" id="KW-0030">Aminoacyl-tRNA synthetase</keyword>
<comment type="subunit">
    <text evidence="8">Homodimer.</text>
</comment>
<dbReference type="InterPro" id="IPR014729">
    <property type="entry name" value="Rossmann-like_a/b/a_fold"/>
</dbReference>
<dbReference type="HAMAP" id="MF_00140_B">
    <property type="entry name" value="Trp_tRNA_synth_B"/>
    <property type="match status" value="1"/>
</dbReference>
<dbReference type="InterPro" id="IPR002306">
    <property type="entry name" value="Trp-tRNA-ligase"/>
</dbReference>
<dbReference type="FunFam" id="1.10.240.10:FF:000002">
    <property type="entry name" value="Tryptophan--tRNA ligase"/>
    <property type="match status" value="1"/>
</dbReference>
<feature type="binding site" evidence="8">
    <location>
        <position position="134"/>
    </location>
    <ligand>
        <name>L-tryptophan</name>
        <dbReference type="ChEBI" id="CHEBI:57912"/>
    </ligand>
</feature>
<evidence type="ECO:0000313" key="11">
    <source>
        <dbReference type="Proteomes" id="UP000228614"/>
    </source>
</evidence>
<dbReference type="InterPro" id="IPR024109">
    <property type="entry name" value="Trp-tRNA-ligase_bac-type"/>
</dbReference>
<evidence type="ECO:0000256" key="8">
    <source>
        <dbReference type="HAMAP-Rule" id="MF_00140"/>
    </source>
</evidence>
<organism evidence="10 11">
    <name type="scientific">Candidatus Falkowbacteria bacterium CG10_big_fil_rev_8_21_14_0_10_37_6</name>
    <dbReference type="NCBI Taxonomy" id="1974563"/>
    <lineage>
        <taxon>Bacteria</taxon>
        <taxon>Candidatus Falkowiibacteriota</taxon>
    </lineage>
</organism>
<name>A0A2H0V798_9BACT</name>
<dbReference type="InterPro" id="IPR002305">
    <property type="entry name" value="aa-tRNA-synth_Ic"/>
</dbReference>
<keyword evidence="5 8" id="KW-0648">Protein biosynthesis</keyword>
<feature type="binding site" evidence="8">
    <location>
        <begin position="18"/>
        <end position="19"/>
    </location>
    <ligand>
        <name>ATP</name>
        <dbReference type="ChEBI" id="CHEBI:30616"/>
    </ligand>
</feature>
<keyword evidence="3 8" id="KW-0547">Nucleotide-binding</keyword>
<feature type="binding site" evidence="8">
    <location>
        <begin position="10"/>
        <end position="12"/>
    </location>
    <ligand>
        <name>ATP</name>
        <dbReference type="ChEBI" id="CHEBI:30616"/>
    </ligand>
</feature>
<evidence type="ECO:0000256" key="4">
    <source>
        <dbReference type="ARBA" id="ARBA00022840"/>
    </source>
</evidence>
<dbReference type="GO" id="GO:0004830">
    <property type="term" value="F:tryptophan-tRNA ligase activity"/>
    <property type="evidence" value="ECO:0007669"/>
    <property type="project" value="UniProtKB-UniRule"/>
</dbReference>
<comment type="similarity">
    <text evidence="1 8 9">Belongs to the class-I aminoacyl-tRNA synthetase family.</text>
</comment>
<keyword evidence="4 8" id="KW-0067">ATP-binding</keyword>
<evidence type="ECO:0000256" key="2">
    <source>
        <dbReference type="ARBA" id="ARBA00022598"/>
    </source>
</evidence>
<dbReference type="InterPro" id="IPR001412">
    <property type="entry name" value="aa-tRNA-synth_I_CS"/>
</dbReference>
<evidence type="ECO:0000256" key="3">
    <source>
        <dbReference type="ARBA" id="ARBA00022741"/>
    </source>
</evidence>
<dbReference type="AlphaFoldDB" id="A0A2H0V798"/>
<dbReference type="GO" id="GO:0005829">
    <property type="term" value="C:cytosol"/>
    <property type="evidence" value="ECO:0007669"/>
    <property type="project" value="TreeGrafter"/>
</dbReference>
<dbReference type="CDD" id="cd00806">
    <property type="entry name" value="TrpRS_core"/>
    <property type="match status" value="1"/>
</dbReference>
<comment type="function">
    <text evidence="8">Catalyzes the attachment of tryptophan to tRNA(Trp).</text>
</comment>
<accession>A0A2H0V798</accession>
<dbReference type="GO" id="GO:0006436">
    <property type="term" value="P:tryptophanyl-tRNA aminoacylation"/>
    <property type="evidence" value="ECO:0007669"/>
    <property type="project" value="UniProtKB-UniRule"/>
</dbReference>
<comment type="catalytic activity">
    <reaction evidence="7 8">
        <text>tRNA(Trp) + L-tryptophan + ATP = L-tryptophyl-tRNA(Trp) + AMP + diphosphate + H(+)</text>
        <dbReference type="Rhea" id="RHEA:24080"/>
        <dbReference type="Rhea" id="RHEA-COMP:9671"/>
        <dbReference type="Rhea" id="RHEA-COMP:9705"/>
        <dbReference type="ChEBI" id="CHEBI:15378"/>
        <dbReference type="ChEBI" id="CHEBI:30616"/>
        <dbReference type="ChEBI" id="CHEBI:33019"/>
        <dbReference type="ChEBI" id="CHEBI:57912"/>
        <dbReference type="ChEBI" id="CHEBI:78442"/>
        <dbReference type="ChEBI" id="CHEBI:78535"/>
        <dbReference type="ChEBI" id="CHEBI:456215"/>
        <dbReference type="EC" id="6.1.1.2"/>
    </reaction>
</comment>
<dbReference type="EMBL" id="PFAN01000074">
    <property type="protein sequence ID" value="PIR94938.1"/>
    <property type="molecule type" value="Genomic_DNA"/>
</dbReference>
<protein>
    <recommendedName>
        <fullName evidence="8">Tryptophan--tRNA ligase</fullName>
        <ecNumber evidence="8">6.1.1.2</ecNumber>
    </recommendedName>
    <alternativeName>
        <fullName evidence="8">Tryptophanyl-tRNA synthetase</fullName>
        <shortName evidence="8">TrpRS</shortName>
    </alternativeName>
</protein>
<feature type="binding site" evidence="8">
    <location>
        <begin position="146"/>
        <end position="148"/>
    </location>
    <ligand>
        <name>ATP</name>
        <dbReference type="ChEBI" id="CHEBI:30616"/>
    </ligand>
</feature>
<dbReference type="PROSITE" id="PS00178">
    <property type="entry name" value="AA_TRNA_LIGASE_I"/>
    <property type="match status" value="1"/>
</dbReference>
<comment type="subcellular location">
    <subcellularLocation>
        <location evidence="8">Cytoplasm</location>
    </subcellularLocation>
</comment>
<feature type="binding site" evidence="8">
    <location>
        <begin position="194"/>
        <end position="198"/>
    </location>
    <ligand>
        <name>ATP</name>
        <dbReference type="ChEBI" id="CHEBI:30616"/>
    </ligand>
</feature>
<keyword evidence="2 8" id="KW-0436">Ligase</keyword>
<feature type="binding site" evidence="8">
    <location>
        <position position="185"/>
    </location>
    <ligand>
        <name>ATP</name>
        <dbReference type="ChEBI" id="CHEBI:30616"/>
    </ligand>
</feature>
<sequence>MKKVIFSGVQPSGNLHLGNYLGAIKNWVDLQSEHQCVFCVVDYHAITVKQDPVVLKQKIIEIAKIYLAGGINPEHALIFQQSAVSAHTELAWILNTITKVAELERMTQFKDKAGINKHNINMGLFDYPVLMAADILLYNTDVVPVGDDQKQHLELTRELAKRFNAQFFNIFKIPTGYISKQGARIMGLDDPSKKMSKSASSAFNYIALLDKPEDARKKIMKAVTDTGQEIKFNEQQKPAIANLLTIYSLLAGINIADLEKQYTGKGYGEFKKDLAEVVAHFLRDFQDKYYSFDDAFVSEMITKNNKKAQIIATQTLQKVKQAIGVL</sequence>
<evidence type="ECO:0000256" key="7">
    <source>
        <dbReference type="ARBA" id="ARBA00049929"/>
    </source>
</evidence>
<dbReference type="EC" id="6.1.1.2" evidence="8"/>
<dbReference type="SUPFAM" id="SSF52374">
    <property type="entry name" value="Nucleotidylyl transferase"/>
    <property type="match status" value="1"/>
</dbReference>
<dbReference type="PANTHER" id="PTHR43766:SF1">
    <property type="entry name" value="TRYPTOPHAN--TRNA LIGASE, MITOCHONDRIAL"/>
    <property type="match status" value="1"/>
</dbReference>
<dbReference type="Gene3D" id="3.40.50.620">
    <property type="entry name" value="HUPs"/>
    <property type="match status" value="1"/>
</dbReference>
<keyword evidence="8" id="KW-0963">Cytoplasm</keyword>
<dbReference type="Gene3D" id="1.10.240.10">
    <property type="entry name" value="Tyrosyl-Transfer RNA Synthetase"/>
    <property type="match status" value="1"/>
</dbReference>
<reference evidence="11" key="1">
    <citation type="submission" date="2017-09" db="EMBL/GenBank/DDBJ databases">
        <title>Depth-based differentiation of microbial function through sediment-hosted aquifers and enrichment of novel symbionts in the deep terrestrial subsurface.</title>
        <authorList>
            <person name="Probst A.J."/>
            <person name="Ladd B."/>
            <person name="Jarett J.K."/>
            <person name="Geller-Mcgrath D.E."/>
            <person name="Sieber C.M.K."/>
            <person name="Emerson J.B."/>
            <person name="Anantharaman K."/>
            <person name="Thomas B.C."/>
            <person name="Malmstrom R."/>
            <person name="Stieglmeier M."/>
            <person name="Klingl A."/>
            <person name="Woyke T."/>
            <person name="Ryan C.M."/>
            <person name="Banfield J.F."/>
        </authorList>
    </citation>
    <scope>NUCLEOTIDE SEQUENCE [LARGE SCALE GENOMIC DNA]</scope>
</reference>
<dbReference type="Proteomes" id="UP000228614">
    <property type="component" value="Unassembled WGS sequence"/>
</dbReference>
<dbReference type="Pfam" id="PF00579">
    <property type="entry name" value="tRNA-synt_1b"/>
    <property type="match status" value="1"/>
</dbReference>
<dbReference type="NCBIfam" id="TIGR00233">
    <property type="entry name" value="trpS"/>
    <property type="match status" value="1"/>
</dbReference>
<feature type="short sequence motif" description="'KMSKS' region" evidence="8">
    <location>
        <begin position="194"/>
        <end position="198"/>
    </location>
</feature>
<evidence type="ECO:0000256" key="5">
    <source>
        <dbReference type="ARBA" id="ARBA00022917"/>
    </source>
</evidence>
<evidence type="ECO:0000256" key="9">
    <source>
        <dbReference type="RuleBase" id="RU363036"/>
    </source>
</evidence>
<dbReference type="GO" id="GO:0005524">
    <property type="term" value="F:ATP binding"/>
    <property type="evidence" value="ECO:0007669"/>
    <property type="project" value="UniProtKB-UniRule"/>
</dbReference>
<dbReference type="InterPro" id="IPR050203">
    <property type="entry name" value="Trp-tRNA_synthetase"/>
</dbReference>
<evidence type="ECO:0000256" key="6">
    <source>
        <dbReference type="ARBA" id="ARBA00023146"/>
    </source>
</evidence>
<proteinExistence type="inferred from homology"/>
<dbReference type="PANTHER" id="PTHR43766">
    <property type="entry name" value="TRYPTOPHAN--TRNA LIGASE, MITOCHONDRIAL"/>
    <property type="match status" value="1"/>
</dbReference>
<evidence type="ECO:0000313" key="10">
    <source>
        <dbReference type="EMBL" id="PIR94938.1"/>
    </source>
</evidence>
<dbReference type="PRINTS" id="PR01039">
    <property type="entry name" value="TRNASYNTHTRP"/>
</dbReference>
<comment type="caution">
    <text evidence="10">The sequence shown here is derived from an EMBL/GenBank/DDBJ whole genome shotgun (WGS) entry which is preliminary data.</text>
</comment>
<evidence type="ECO:0000256" key="1">
    <source>
        <dbReference type="ARBA" id="ARBA00005594"/>
    </source>
</evidence>